<protein>
    <submittedName>
        <fullName evidence="2">DUF922 domain-containing protein</fullName>
    </submittedName>
</protein>
<evidence type="ECO:0000313" key="3">
    <source>
        <dbReference type="Proteomes" id="UP000807785"/>
    </source>
</evidence>
<dbReference type="Pfam" id="PF06037">
    <property type="entry name" value="DUF922"/>
    <property type="match status" value="1"/>
</dbReference>
<sequence length="221" mass="23211">MADDRKPGPLGFTPASANSSGFDSGGPVTGGFTSAGPLGFDVEADPLADRLITRVDRDWVPTPKPKNDPIKVTADNLADLAKALSQLPEAGEGGGRLRADAVAAGTSAEASVSLHGNLVNRAVEWIGYSSASPAAQAHWDQVLANLKRHEQRHMEIAIEEGDALATLLVGHKVGSTPSITDKVSTANDKMAARQKELDDDSDHGKRKGHPYGDCNIDTTIK</sequence>
<organism evidence="2 3">
    <name type="scientific">Candidatus Methylophosphatis roskildensis</name>
    <dbReference type="NCBI Taxonomy" id="2899263"/>
    <lineage>
        <taxon>Bacteria</taxon>
        <taxon>Pseudomonadati</taxon>
        <taxon>Pseudomonadota</taxon>
        <taxon>Betaproteobacteria</taxon>
        <taxon>Nitrosomonadales</taxon>
        <taxon>Sterolibacteriaceae</taxon>
        <taxon>Candidatus Methylophosphatis</taxon>
    </lineage>
</organism>
<feature type="region of interest" description="Disordered" evidence="1">
    <location>
        <begin position="1"/>
        <end position="36"/>
    </location>
</feature>
<name>A0A9D7HU92_9PROT</name>
<dbReference type="AlphaFoldDB" id="A0A9D7HU92"/>
<dbReference type="Proteomes" id="UP000807785">
    <property type="component" value="Unassembled WGS sequence"/>
</dbReference>
<feature type="compositionally biased region" description="Polar residues" evidence="1">
    <location>
        <begin position="177"/>
        <end position="187"/>
    </location>
</feature>
<proteinExistence type="predicted"/>
<gene>
    <name evidence="2" type="ORF">IPH26_11060</name>
</gene>
<reference evidence="3" key="1">
    <citation type="journal article" date="2021" name="Nat. Commun.">
        <title>Connecting structure to function with the recovery of over 1000 high-quality metagenome-assembled genomes from activated sludge using long-read sequencing.</title>
        <authorList>
            <person name="Singleton C.M."/>
            <person name="Petriglieri F."/>
            <person name="Kristensen J.M."/>
            <person name="Kirkegaard R.H."/>
            <person name="Michaelsen T.Y."/>
            <person name="Andersen M.H."/>
            <person name="Kondrotaite Z."/>
            <person name="Karst S.M."/>
            <person name="Dueholm M.S."/>
            <person name="Nielsen P.H."/>
            <person name="Albertsen M."/>
        </authorList>
    </citation>
    <scope>NUCLEOTIDE SEQUENCE [LARGE SCALE GENOMIC DNA]</scope>
</reference>
<evidence type="ECO:0000313" key="2">
    <source>
        <dbReference type="EMBL" id="MBK6973450.1"/>
    </source>
</evidence>
<feature type="region of interest" description="Disordered" evidence="1">
    <location>
        <begin position="177"/>
        <end position="221"/>
    </location>
</feature>
<evidence type="ECO:0000256" key="1">
    <source>
        <dbReference type="SAM" id="MobiDB-lite"/>
    </source>
</evidence>
<dbReference type="EMBL" id="JADJEV010000003">
    <property type="protein sequence ID" value="MBK6973450.1"/>
    <property type="molecule type" value="Genomic_DNA"/>
</dbReference>
<comment type="caution">
    <text evidence="2">The sequence shown here is derived from an EMBL/GenBank/DDBJ whole genome shotgun (WGS) entry which is preliminary data.</text>
</comment>
<accession>A0A9D7HU92</accession>
<dbReference type="InterPro" id="IPR010321">
    <property type="entry name" value="DUF922"/>
</dbReference>